<accession>A0A167FIP6</accession>
<evidence type="ECO:0000313" key="3">
    <source>
        <dbReference type="EMBL" id="KZO89568.1"/>
    </source>
</evidence>
<dbReference type="GO" id="GO:0019441">
    <property type="term" value="P:L-tryptophan catabolic process to kynurenine"/>
    <property type="evidence" value="ECO:0007669"/>
    <property type="project" value="InterPro"/>
</dbReference>
<feature type="non-terminal residue" evidence="2">
    <location>
        <position position="1"/>
    </location>
</feature>
<dbReference type="PANTHER" id="PTHR34861:SF9">
    <property type="entry name" value="CYCLASE"/>
    <property type="match status" value="1"/>
</dbReference>
<dbReference type="PANTHER" id="PTHR34861">
    <property type="match status" value="1"/>
</dbReference>
<evidence type="ECO:0008006" key="5">
    <source>
        <dbReference type="Google" id="ProtNLM"/>
    </source>
</evidence>
<dbReference type="GO" id="GO:0004061">
    <property type="term" value="F:arylformamidase activity"/>
    <property type="evidence" value="ECO:0007669"/>
    <property type="project" value="InterPro"/>
</dbReference>
<proteinExistence type="inferred from homology"/>
<protein>
    <recommendedName>
        <fullName evidence="5">Cyclase</fullName>
    </recommendedName>
</protein>
<organism evidence="2 4">
    <name type="scientific">Calocera viscosa (strain TUFC12733)</name>
    <dbReference type="NCBI Taxonomy" id="1330018"/>
    <lineage>
        <taxon>Eukaryota</taxon>
        <taxon>Fungi</taxon>
        <taxon>Dikarya</taxon>
        <taxon>Basidiomycota</taxon>
        <taxon>Agaricomycotina</taxon>
        <taxon>Dacrymycetes</taxon>
        <taxon>Dacrymycetales</taxon>
        <taxon>Dacrymycetaceae</taxon>
        <taxon>Calocera</taxon>
    </lineage>
</organism>
<dbReference type="InterPro" id="IPR007325">
    <property type="entry name" value="KFase/CYL"/>
</dbReference>
<dbReference type="Proteomes" id="UP000076738">
    <property type="component" value="Unassembled WGS sequence"/>
</dbReference>
<dbReference type="Pfam" id="PF04199">
    <property type="entry name" value="Cyclase"/>
    <property type="match status" value="1"/>
</dbReference>
<dbReference type="SUPFAM" id="SSF102198">
    <property type="entry name" value="Putative cyclase"/>
    <property type="match status" value="1"/>
</dbReference>
<name>A0A167FIP6_CALVF</name>
<dbReference type="EMBL" id="KV417381">
    <property type="protein sequence ID" value="KZO89568.1"/>
    <property type="molecule type" value="Genomic_DNA"/>
</dbReference>
<dbReference type="Gene3D" id="3.50.30.50">
    <property type="entry name" value="Putative cyclase"/>
    <property type="match status" value="1"/>
</dbReference>
<dbReference type="InterPro" id="IPR037175">
    <property type="entry name" value="KFase_sf"/>
</dbReference>
<dbReference type="STRING" id="1330018.A0A167FIP6"/>
<evidence type="ECO:0000256" key="1">
    <source>
        <dbReference type="ARBA" id="ARBA00007865"/>
    </source>
</evidence>
<evidence type="ECO:0000313" key="2">
    <source>
        <dbReference type="EMBL" id="KZO89529.1"/>
    </source>
</evidence>
<keyword evidence="4" id="KW-1185">Reference proteome</keyword>
<comment type="similarity">
    <text evidence="1">Belongs to the Cyclase 1 superfamily.</text>
</comment>
<sequence length="227" mass="25522">HKGVHFVTQGNTKTHKFYSDITCEEIMDKNCTQVGIGHWAQKGVVGRGVLLDYVKHAAKHKIKYDVFSNHAITVEEVHAMAADNNVKFEPGDILLVRVGWTEAWRNLPADIRQRHTTHPIPTVGLAQTEKMPKFIWDNHFAAVTSDSIGIEVASTFQRWRFPWETDSDYLFHDHCLALWGIPLGELWYVETLAEHCAATGRYTCFLASAPFNCPTGVSSTPSVVAMT</sequence>
<gene>
    <name evidence="3" type="ORF">CALVIDRAFT_491641</name>
    <name evidence="2" type="ORF">CALVIDRAFT_491682</name>
</gene>
<reference evidence="2 4" key="1">
    <citation type="journal article" date="2016" name="Mol. Biol. Evol.">
        <title>Comparative Genomics of Early-Diverging Mushroom-Forming Fungi Provides Insights into the Origins of Lignocellulose Decay Capabilities.</title>
        <authorList>
            <person name="Nagy L.G."/>
            <person name="Riley R."/>
            <person name="Tritt A."/>
            <person name="Adam C."/>
            <person name="Daum C."/>
            <person name="Floudas D."/>
            <person name="Sun H."/>
            <person name="Yadav J.S."/>
            <person name="Pangilinan J."/>
            <person name="Larsson K.H."/>
            <person name="Matsuura K."/>
            <person name="Barry K."/>
            <person name="Labutti K."/>
            <person name="Kuo R."/>
            <person name="Ohm R.A."/>
            <person name="Bhattacharya S.S."/>
            <person name="Shirouzu T."/>
            <person name="Yoshinaga Y."/>
            <person name="Martin F.M."/>
            <person name="Grigoriev I.V."/>
            <person name="Hibbett D.S."/>
        </authorList>
    </citation>
    <scope>NUCLEOTIDE SEQUENCE [LARGE SCALE GENOMIC DNA]</scope>
    <source>
        <strain evidence="2 4">TUFC12733</strain>
    </source>
</reference>
<dbReference type="AlphaFoldDB" id="A0A167FIP6"/>
<evidence type="ECO:0000313" key="4">
    <source>
        <dbReference type="Proteomes" id="UP000076738"/>
    </source>
</evidence>
<dbReference type="EMBL" id="KV417386">
    <property type="protein sequence ID" value="KZO89529.1"/>
    <property type="molecule type" value="Genomic_DNA"/>
</dbReference>
<dbReference type="OrthoDB" id="5396at2759"/>